<evidence type="ECO:0000256" key="8">
    <source>
        <dbReference type="SAM" id="MobiDB-lite"/>
    </source>
</evidence>
<evidence type="ECO:0000256" key="4">
    <source>
        <dbReference type="PIRSR" id="PIRSR639383-2"/>
    </source>
</evidence>
<dbReference type="Pfam" id="PF01230">
    <property type="entry name" value="HIT"/>
    <property type="match status" value="1"/>
</dbReference>
<dbReference type="EC" id="3.6.1.29" evidence="7"/>
<feature type="short sequence motif" description="Histidine triad motif" evidence="6">
    <location>
        <begin position="112"/>
        <end position="116"/>
    </location>
</feature>
<dbReference type="Proteomes" id="UP000002035">
    <property type="component" value="Unassembled WGS sequence"/>
</dbReference>
<proteinExistence type="predicted"/>
<evidence type="ECO:0000256" key="3">
    <source>
        <dbReference type="PIRSR" id="PIRSR639383-1"/>
    </source>
</evidence>
<dbReference type="PANTHER" id="PTHR46243">
    <property type="entry name" value="BIS(5'-ADENOSYL)-TRIPHOSPHATASE"/>
    <property type="match status" value="1"/>
</dbReference>
<dbReference type="RefSeq" id="XP_002849616.1">
    <property type="nucleotide sequence ID" value="XM_002849570.1"/>
</dbReference>
<dbReference type="AlphaFoldDB" id="C5FG46"/>
<dbReference type="CDD" id="cd01275">
    <property type="entry name" value="FHIT"/>
    <property type="match status" value="1"/>
</dbReference>
<keyword evidence="11" id="KW-1185">Reference proteome</keyword>
<keyword evidence="1 7" id="KW-0547">Nucleotide-binding</keyword>
<feature type="binding site" evidence="4">
    <location>
        <position position="45"/>
    </location>
    <ligand>
        <name>substrate</name>
    </ligand>
</feature>
<evidence type="ECO:0000256" key="2">
    <source>
        <dbReference type="ARBA" id="ARBA00022801"/>
    </source>
</evidence>
<feature type="binding site" evidence="4">
    <location>
        <position position="116"/>
    </location>
    <ligand>
        <name>substrate</name>
    </ligand>
</feature>
<dbReference type="GeneID" id="9222586"/>
<dbReference type="InterPro" id="IPR036265">
    <property type="entry name" value="HIT-like_sf"/>
</dbReference>
<dbReference type="eggNOG" id="KOG3379">
    <property type="taxonomic scope" value="Eukaryota"/>
</dbReference>
<dbReference type="GO" id="GO:0047710">
    <property type="term" value="F:bis(5'-adenosyl)-triphosphatase activity"/>
    <property type="evidence" value="ECO:0007669"/>
    <property type="project" value="UniProtKB-UniRule"/>
</dbReference>
<dbReference type="FunFam" id="3.30.428.10:FF:000011">
    <property type="entry name" value="Fragile histidine triad"/>
    <property type="match status" value="1"/>
</dbReference>
<dbReference type="InterPro" id="IPR039383">
    <property type="entry name" value="FHIT"/>
</dbReference>
<sequence>MTGQHSDESAADTMNVVARSPIHFGPFLVTPQVFFITPLSFALVNIKPLLPGHVLVCPIRRIQRLSDLTPAETTNLFLTVRRVSRMVERVYEATSLNVAIQDGVHAGQSVPHVHAHIIPRKKADLDHMGGSDAIYGMMDGEDGDIGRFLAERKLAMESKRSRSEFPAVDNDSREPRSDQEMLKEAEMLAAEMEKEIELEIENSKNVFDE</sequence>
<evidence type="ECO:0000313" key="11">
    <source>
        <dbReference type="Proteomes" id="UP000002035"/>
    </source>
</evidence>
<dbReference type="SUPFAM" id="SSF54197">
    <property type="entry name" value="HIT-like"/>
    <property type="match status" value="1"/>
</dbReference>
<dbReference type="PROSITE" id="PS51084">
    <property type="entry name" value="HIT_2"/>
    <property type="match status" value="1"/>
</dbReference>
<evidence type="ECO:0000313" key="10">
    <source>
        <dbReference type="EMBL" id="EEQ29731.1"/>
    </source>
</evidence>
<evidence type="ECO:0000256" key="1">
    <source>
        <dbReference type="ARBA" id="ARBA00022741"/>
    </source>
</evidence>
<evidence type="ECO:0000259" key="9">
    <source>
        <dbReference type="PROSITE" id="PS51084"/>
    </source>
</evidence>
<comment type="cofactor">
    <cofactor evidence="7">
        <name>Mn(2+)</name>
        <dbReference type="ChEBI" id="CHEBI:29035"/>
    </cofactor>
</comment>
<feature type="site" description="Important for induction of apoptosis" evidence="5">
    <location>
        <position position="135"/>
    </location>
</feature>
<feature type="binding site" evidence="4">
    <location>
        <position position="101"/>
    </location>
    <ligand>
        <name>substrate</name>
    </ligand>
</feature>
<protein>
    <recommendedName>
        <fullName evidence="7">Bis(5'-adenosyl)-triphosphatase</fullName>
        <ecNumber evidence="7">3.6.1.29</ecNumber>
    </recommendedName>
</protein>
<dbReference type="GO" id="GO:0015964">
    <property type="term" value="P:diadenosine triphosphate catabolic process"/>
    <property type="evidence" value="ECO:0007669"/>
    <property type="project" value="EnsemblFungi"/>
</dbReference>
<evidence type="ECO:0000256" key="6">
    <source>
        <dbReference type="PROSITE-ProRule" id="PRU00464"/>
    </source>
</evidence>
<comment type="catalytic activity">
    <reaction evidence="7">
        <text>P(1),P(3)-bis(5'-adenosyl) triphosphate + H2O = AMP + ADP + 2 H(+)</text>
        <dbReference type="Rhea" id="RHEA:13893"/>
        <dbReference type="ChEBI" id="CHEBI:15377"/>
        <dbReference type="ChEBI" id="CHEBI:15378"/>
        <dbReference type="ChEBI" id="CHEBI:58529"/>
        <dbReference type="ChEBI" id="CHEBI:456215"/>
        <dbReference type="ChEBI" id="CHEBI:456216"/>
        <dbReference type="EC" id="3.6.1.29"/>
    </reaction>
</comment>
<reference evidence="11" key="1">
    <citation type="journal article" date="2012" name="MBio">
        <title>Comparative genome analysis of Trichophyton rubrum and related dermatophytes reveals candidate genes involved in infection.</title>
        <authorList>
            <person name="Martinez D.A."/>
            <person name="Oliver B.G."/>
            <person name="Graeser Y."/>
            <person name="Goldberg J.M."/>
            <person name="Li W."/>
            <person name="Martinez-Rossi N.M."/>
            <person name="Monod M."/>
            <person name="Shelest E."/>
            <person name="Barton R.C."/>
            <person name="Birch E."/>
            <person name="Brakhage A.A."/>
            <person name="Chen Z."/>
            <person name="Gurr S.J."/>
            <person name="Heiman D."/>
            <person name="Heitman J."/>
            <person name="Kosti I."/>
            <person name="Rossi A."/>
            <person name="Saif S."/>
            <person name="Samalova M."/>
            <person name="Saunders C.W."/>
            <person name="Shea T."/>
            <person name="Summerbell R.C."/>
            <person name="Xu J."/>
            <person name="Young S."/>
            <person name="Zeng Q."/>
            <person name="Birren B.W."/>
            <person name="Cuomo C.A."/>
            <person name="White T.C."/>
        </authorList>
    </citation>
    <scope>NUCLEOTIDE SEQUENCE [LARGE SCALE GENOMIC DNA]</scope>
    <source>
        <strain evidence="11">ATCC MYA-4605 / CBS 113480</strain>
    </source>
</reference>
<name>C5FG46_ARTOC</name>
<dbReference type="InterPro" id="IPR011146">
    <property type="entry name" value="HIT-like"/>
</dbReference>
<feature type="active site" description="Tele-AMP-histidine intermediate" evidence="3">
    <location>
        <position position="114"/>
    </location>
</feature>
<accession>C5FG46</accession>
<feature type="region of interest" description="Disordered" evidence="8">
    <location>
        <begin position="159"/>
        <end position="181"/>
    </location>
</feature>
<dbReference type="OrthoDB" id="680339at2759"/>
<keyword evidence="2 7" id="KW-0378">Hydrolase</keyword>
<evidence type="ECO:0000256" key="5">
    <source>
        <dbReference type="PIRSR" id="PIRSR639383-3"/>
    </source>
</evidence>
<dbReference type="InterPro" id="IPR051884">
    <property type="entry name" value="Bis(5'-adenosyl)-TPase_reg"/>
</dbReference>
<dbReference type="Gene3D" id="3.30.428.10">
    <property type="entry name" value="HIT-like"/>
    <property type="match status" value="1"/>
</dbReference>
<dbReference type="OMA" id="DAIYGMM"/>
<evidence type="ECO:0000256" key="7">
    <source>
        <dbReference type="RuleBase" id="RU366076"/>
    </source>
</evidence>
<gene>
    <name evidence="10" type="ORF">MCYG_02550</name>
</gene>
<dbReference type="HOGENOM" id="CLU_056776_7_3_1"/>
<dbReference type="STRING" id="554155.C5FG46"/>
<dbReference type="VEuPathDB" id="FungiDB:MCYG_02550"/>
<dbReference type="PANTHER" id="PTHR46243:SF1">
    <property type="entry name" value="BIS(5'-ADENOSYL)-TRIPHOSPHATASE"/>
    <property type="match status" value="1"/>
</dbReference>
<dbReference type="GO" id="GO:0000166">
    <property type="term" value="F:nucleotide binding"/>
    <property type="evidence" value="ECO:0007669"/>
    <property type="project" value="UniProtKB-KW"/>
</dbReference>
<dbReference type="GO" id="GO:0004081">
    <property type="term" value="F:bis(5'-nucleosyl)-tetraphosphatase (asymmetrical) activity"/>
    <property type="evidence" value="ECO:0007669"/>
    <property type="project" value="EnsemblFungi"/>
</dbReference>
<feature type="binding site" evidence="4">
    <location>
        <begin position="107"/>
        <end position="110"/>
    </location>
    <ligand>
        <name>substrate</name>
    </ligand>
</feature>
<dbReference type="EMBL" id="DS995702">
    <property type="protein sequence ID" value="EEQ29731.1"/>
    <property type="molecule type" value="Genomic_DNA"/>
</dbReference>
<feature type="compositionally biased region" description="Basic and acidic residues" evidence="8">
    <location>
        <begin position="170"/>
        <end position="181"/>
    </location>
</feature>
<feature type="domain" description="HIT" evidence="9">
    <location>
        <begin position="41"/>
        <end position="127"/>
    </location>
</feature>
<organism evidence="10 11">
    <name type="scientific">Arthroderma otae (strain ATCC MYA-4605 / CBS 113480)</name>
    <name type="common">Microsporum canis</name>
    <dbReference type="NCBI Taxonomy" id="554155"/>
    <lineage>
        <taxon>Eukaryota</taxon>
        <taxon>Fungi</taxon>
        <taxon>Dikarya</taxon>
        <taxon>Ascomycota</taxon>
        <taxon>Pezizomycotina</taxon>
        <taxon>Eurotiomycetes</taxon>
        <taxon>Eurotiomycetidae</taxon>
        <taxon>Onygenales</taxon>
        <taxon>Arthrodermataceae</taxon>
        <taxon>Microsporum</taxon>
    </lineage>
</organism>